<dbReference type="AlphaFoldDB" id="A0A841GZT8"/>
<dbReference type="Gene3D" id="3.90.1570.10">
    <property type="entry name" value="tt1808, chain A"/>
    <property type="match status" value="1"/>
</dbReference>
<name>A0A841GZT8_9BACT</name>
<dbReference type="CDD" id="cd06260">
    <property type="entry name" value="DUF820-like"/>
    <property type="match status" value="1"/>
</dbReference>
<dbReference type="Proteomes" id="UP000582837">
    <property type="component" value="Unassembled WGS sequence"/>
</dbReference>
<dbReference type="GO" id="GO:0004519">
    <property type="term" value="F:endonuclease activity"/>
    <property type="evidence" value="ECO:0007669"/>
    <property type="project" value="UniProtKB-KW"/>
</dbReference>
<dbReference type="InterPro" id="IPR008538">
    <property type="entry name" value="Uma2"/>
</dbReference>
<proteinExistence type="predicted"/>
<gene>
    <name evidence="2" type="ORF">HNQ61_002852</name>
</gene>
<dbReference type="RefSeq" id="WP_170033932.1">
    <property type="nucleotide sequence ID" value="NZ_JABDTL010000001.1"/>
</dbReference>
<dbReference type="EMBL" id="JACHIA010000007">
    <property type="protein sequence ID" value="MBB6071228.1"/>
    <property type="molecule type" value="Genomic_DNA"/>
</dbReference>
<keyword evidence="2" id="KW-0378">Hydrolase</keyword>
<organism evidence="2 3">
    <name type="scientific">Longimicrobium terrae</name>
    <dbReference type="NCBI Taxonomy" id="1639882"/>
    <lineage>
        <taxon>Bacteria</taxon>
        <taxon>Pseudomonadati</taxon>
        <taxon>Gemmatimonadota</taxon>
        <taxon>Longimicrobiia</taxon>
        <taxon>Longimicrobiales</taxon>
        <taxon>Longimicrobiaceae</taxon>
        <taxon>Longimicrobium</taxon>
    </lineage>
</organism>
<dbReference type="SUPFAM" id="SSF52980">
    <property type="entry name" value="Restriction endonuclease-like"/>
    <property type="match status" value="1"/>
</dbReference>
<evidence type="ECO:0000313" key="3">
    <source>
        <dbReference type="Proteomes" id="UP000582837"/>
    </source>
</evidence>
<keyword evidence="3" id="KW-1185">Reference proteome</keyword>
<reference evidence="2 3" key="1">
    <citation type="submission" date="2020-08" db="EMBL/GenBank/DDBJ databases">
        <title>Genomic Encyclopedia of Type Strains, Phase IV (KMG-IV): sequencing the most valuable type-strain genomes for metagenomic binning, comparative biology and taxonomic classification.</title>
        <authorList>
            <person name="Goeker M."/>
        </authorList>
    </citation>
    <scope>NUCLEOTIDE SEQUENCE [LARGE SCALE GENOMIC DNA]</scope>
    <source>
        <strain evidence="2 3">DSM 29007</strain>
    </source>
</reference>
<dbReference type="InterPro" id="IPR011335">
    <property type="entry name" value="Restrct_endonuc-II-like"/>
</dbReference>
<dbReference type="PANTHER" id="PTHR34107">
    <property type="entry name" value="SLL0198 PROTEIN-RELATED"/>
    <property type="match status" value="1"/>
</dbReference>
<protein>
    <submittedName>
        <fullName evidence="2">Uma2 family endonuclease</fullName>
    </submittedName>
</protein>
<feature type="domain" description="Putative restriction endonuclease" evidence="1">
    <location>
        <begin position="18"/>
        <end position="180"/>
    </location>
</feature>
<sequence length="185" mass="20277">MTTSSLEREASLEDLLAYDGRAELIDGEIVPMSPTGHSPVKAALRIGSALDHWERAHGGGYGYGDGGSFLIHTPRQQVLSPDAAWWTGTPDEHAPVIRGAPVFVVEVRSTTDYGPSAERAMQRKRDLWFAAGVQVLWDVDVLRQHTIRVFRADASESPVTVRRGEVADAEPAVPGWRFAVDDLFV</sequence>
<evidence type="ECO:0000259" key="1">
    <source>
        <dbReference type="Pfam" id="PF05685"/>
    </source>
</evidence>
<dbReference type="Pfam" id="PF05685">
    <property type="entry name" value="Uma2"/>
    <property type="match status" value="1"/>
</dbReference>
<keyword evidence="2" id="KW-0255">Endonuclease</keyword>
<comment type="caution">
    <text evidence="2">The sequence shown here is derived from an EMBL/GenBank/DDBJ whole genome shotgun (WGS) entry which is preliminary data.</text>
</comment>
<dbReference type="InterPro" id="IPR012296">
    <property type="entry name" value="Nuclease_put_TT1808"/>
</dbReference>
<evidence type="ECO:0000313" key="2">
    <source>
        <dbReference type="EMBL" id="MBB6071228.1"/>
    </source>
</evidence>
<accession>A0A841GZT8</accession>
<dbReference type="PANTHER" id="PTHR34107:SF4">
    <property type="entry name" value="SLL1222 PROTEIN"/>
    <property type="match status" value="1"/>
</dbReference>
<keyword evidence="2" id="KW-0540">Nuclease</keyword>